<keyword evidence="3" id="KW-1133">Transmembrane helix</keyword>
<name>A0A183F6D1_HELPZ</name>
<reference evidence="9" key="2">
    <citation type="submission" date="2019-09" db="UniProtKB">
        <authorList>
            <consortium name="WormBaseParasite"/>
        </authorList>
    </citation>
    <scope>IDENTIFICATION</scope>
</reference>
<keyword evidence="2" id="KW-0812">Transmembrane</keyword>
<dbReference type="AlphaFoldDB" id="A0A183F6D1"/>
<dbReference type="InterPro" id="IPR050726">
    <property type="entry name" value="mGluR"/>
</dbReference>
<sequence length="188" mass="21669">MICKNTDSNGNRTNDISHDEQEHYPCATLQMAPSYGAPMTHHSYARFVASDSWGIKQSVVLGLEHLLAGAITIAPHVREEKAYITFFRKLSPAGFTFLEEYWEYLGCTENFELKYFGECFDYINYTLKQESYVPFVIDAVRVLARAISKYISDECGDKEFHRCSLSTSRFQGDRLQKYYRNVSLSGRH</sequence>
<organism evidence="8 9">
    <name type="scientific">Heligmosomoides polygyrus</name>
    <name type="common">Parasitic roundworm</name>
    <dbReference type="NCBI Taxonomy" id="6339"/>
    <lineage>
        <taxon>Eukaryota</taxon>
        <taxon>Metazoa</taxon>
        <taxon>Ecdysozoa</taxon>
        <taxon>Nematoda</taxon>
        <taxon>Chromadorea</taxon>
        <taxon>Rhabditida</taxon>
        <taxon>Rhabditina</taxon>
        <taxon>Rhabditomorpha</taxon>
        <taxon>Strongyloidea</taxon>
        <taxon>Heligmosomidae</taxon>
        <taxon>Heligmosomoides</taxon>
    </lineage>
</organism>
<evidence type="ECO:0000256" key="4">
    <source>
        <dbReference type="ARBA" id="ARBA00023136"/>
    </source>
</evidence>
<evidence type="ECO:0000313" key="9">
    <source>
        <dbReference type="WBParaSite" id="HPBE_0000172301-mRNA-1"/>
    </source>
</evidence>
<evidence type="ECO:0000313" key="8">
    <source>
        <dbReference type="Proteomes" id="UP000050761"/>
    </source>
</evidence>
<dbReference type="Gene3D" id="3.40.50.2300">
    <property type="match status" value="2"/>
</dbReference>
<reference evidence="7 8" key="1">
    <citation type="submission" date="2018-11" db="EMBL/GenBank/DDBJ databases">
        <authorList>
            <consortium name="Pathogen Informatics"/>
        </authorList>
    </citation>
    <scope>NUCLEOTIDE SEQUENCE [LARGE SCALE GENOMIC DNA]</scope>
</reference>
<dbReference type="Proteomes" id="UP000050761">
    <property type="component" value="Unassembled WGS sequence"/>
</dbReference>
<accession>A0A3P7TID7</accession>
<proteinExistence type="predicted"/>
<dbReference type="GO" id="GO:0016020">
    <property type="term" value="C:membrane"/>
    <property type="evidence" value="ECO:0007669"/>
    <property type="project" value="UniProtKB-SubCell"/>
</dbReference>
<evidence type="ECO:0000256" key="1">
    <source>
        <dbReference type="ARBA" id="ARBA00004370"/>
    </source>
</evidence>
<dbReference type="SUPFAM" id="SSF53822">
    <property type="entry name" value="Periplasmic binding protein-like I"/>
    <property type="match status" value="1"/>
</dbReference>
<dbReference type="OrthoDB" id="10332852at2759"/>
<accession>A0A183F6D1</accession>
<evidence type="ECO:0000256" key="2">
    <source>
        <dbReference type="ARBA" id="ARBA00022692"/>
    </source>
</evidence>
<gene>
    <name evidence="7" type="ORF">HPBE_LOCUS1724</name>
</gene>
<comment type="subcellular location">
    <subcellularLocation>
        <location evidence="1">Membrane</location>
    </subcellularLocation>
</comment>
<dbReference type="PANTHER" id="PTHR24060">
    <property type="entry name" value="METABOTROPIC GLUTAMATE RECEPTOR"/>
    <property type="match status" value="1"/>
</dbReference>
<dbReference type="WBParaSite" id="HPBE_0000172301-mRNA-1">
    <property type="protein sequence ID" value="HPBE_0000172301-mRNA-1"/>
    <property type="gene ID" value="HPBE_0000172301"/>
</dbReference>
<keyword evidence="4" id="KW-0472">Membrane</keyword>
<keyword evidence="5" id="KW-0325">Glycoprotein</keyword>
<evidence type="ECO:0000256" key="5">
    <source>
        <dbReference type="ARBA" id="ARBA00023180"/>
    </source>
</evidence>
<dbReference type="EMBL" id="UZAH01002092">
    <property type="protein sequence ID" value="VDO20951.1"/>
    <property type="molecule type" value="Genomic_DNA"/>
</dbReference>
<keyword evidence="8" id="KW-1185">Reference proteome</keyword>
<protein>
    <submittedName>
        <fullName evidence="9">ANF_receptor domain-containing protein</fullName>
    </submittedName>
</protein>
<dbReference type="Pfam" id="PF01094">
    <property type="entry name" value="ANF_receptor"/>
    <property type="match status" value="1"/>
</dbReference>
<dbReference type="InterPro" id="IPR001828">
    <property type="entry name" value="ANF_lig-bd_rcpt"/>
</dbReference>
<evidence type="ECO:0000259" key="6">
    <source>
        <dbReference type="Pfam" id="PF01094"/>
    </source>
</evidence>
<evidence type="ECO:0000256" key="3">
    <source>
        <dbReference type="ARBA" id="ARBA00022989"/>
    </source>
</evidence>
<feature type="domain" description="Receptor ligand binding region" evidence="6">
    <location>
        <begin position="39"/>
        <end position="186"/>
    </location>
</feature>
<dbReference type="InterPro" id="IPR028082">
    <property type="entry name" value="Peripla_BP_I"/>
</dbReference>
<evidence type="ECO:0000313" key="7">
    <source>
        <dbReference type="EMBL" id="VDO20951.1"/>
    </source>
</evidence>